<organism evidence="1 2">
    <name type="scientific">Paraburkholderia dipogonis</name>
    <dbReference type="NCBI Taxonomy" id="1211383"/>
    <lineage>
        <taxon>Bacteria</taxon>
        <taxon>Pseudomonadati</taxon>
        <taxon>Pseudomonadota</taxon>
        <taxon>Betaproteobacteria</taxon>
        <taxon>Burkholderiales</taxon>
        <taxon>Burkholderiaceae</taxon>
        <taxon>Paraburkholderia</taxon>
    </lineage>
</organism>
<sequence length="57" mass="6268">MIILLTRWHAYAANIAQPPCPKVSHQGNYHWFRKAEQKKAAGNAAAQNTHTALGALT</sequence>
<evidence type="ECO:0000313" key="2">
    <source>
        <dbReference type="Proteomes" id="UP001629230"/>
    </source>
</evidence>
<dbReference type="Proteomes" id="UP001629230">
    <property type="component" value="Unassembled WGS sequence"/>
</dbReference>
<comment type="caution">
    <text evidence="1">The sequence shown here is derived from an EMBL/GenBank/DDBJ whole genome shotgun (WGS) entry which is preliminary data.</text>
</comment>
<name>A0ABW9ARM0_9BURK</name>
<dbReference type="EMBL" id="JAQQEZ010000010">
    <property type="protein sequence ID" value="MFM0002603.1"/>
    <property type="molecule type" value="Genomic_DNA"/>
</dbReference>
<accession>A0ABW9ARM0</accession>
<proteinExistence type="predicted"/>
<reference evidence="1 2" key="1">
    <citation type="journal article" date="2024" name="Chem. Sci.">
        <title>Discovery of megapolipeptins by genome mining of a Burkholderiales bacteria collection.</title>
        <authorList>
            <person name="Paulo B.S."/>
            <person name="Recchia M.J.J."/>
            <person name="Lee S."/>
            <person name="Fergusson C.H."/>
            <person name="Romanowski S.B."/>
            <person name="Hernandez A."/>
            <person name="Krull N."/>
            <person name="Liu D.Y."/>
            <person name="Cavanagh H."/>
            <person name="Bos A."/>
            <person name="Gray C.A."/>
            <person name="Murphy B.T."/>
            <person name="Linington R.G."/>
            <person name="Eustaquio A.S."/>
        </authorList>
    </citation>
    <scope>NUCLEOTIDE SEQUENCE [LARGE SCALE GENOMIC DNA]</scope>
    <source>
        <strain evidence="1 2">RL17-350-BIC-A</strain>
    </source>
</reference>
<dbReference type="RefSeq" id="WP_408177908.1">
    <property type="nucleotide sequence ID" value="NZ_JAQQEZ010000010.1"/>
</dbReference>
<gene>
    <name evidence="1" type="ORF">PQR57_16395</name>
</gene>
<protein>
    <submittedName>
        <fullName evidence="1">Uncharacterized protein</fullName>
    </submittedName>
</protein>
<evidence type="ECO:0000313" key="1">
    <source>
        <dbReference type="EMBL" id="MFM0002603.1"/>
    </source>
</evidence>
<keyword evidence="2" id="KW-1185">Reference proteome</keyword>